<evidence type="ECO:0000313" key="2">
    <source>
        <dbReference type="Proteomes" id="UP000605099"/>
    </source>
</evidence>
<organism evidence="1 2">
    <name type="scientific">Novosphingobium indicum</name>
    <dbReference type="NCBI Taxonomy" id="462949"/>
    <lineage>
        <taxon>Bacteria</taxon>
        <taxon>Pseudomonadati</taxon>
        <taxon>Pseudomonadota</taxon>
        <taxon>Alphaproteobacteria</taxon>
        <taxon>Sphingomonadales</taxon>
        <taxon>Sphingomonadaceae</taxon>
        <taxon>Novosphingobium</taxon>
    </lineage>
</organism>
<accession>A0ABQ2JXB4</accession>
<protein>
    <submittedName>
        <fullName evidence="1">Uncharacterized protein</fullName>
    </submittedName>
</protein>
<dbReference type="EMBL" id="BMLK01000024">
    <property type="protein sequence ID" value="GGN58961.1"/>
    <property type="molecule type" value="Genomic_DNA"/>
</dbReference>
<keyword evidence="2" id="KW-1185">Reference proteome</keyword>
<reference evidence="2" key="1">
    <citation type="journal article" date="2019" name="Int. J. Syst. Evol. Microbiol.">
        <title>The Global Catalogue of Microorganisms (GCM) 10K type strain sequencing project: providing services to taxonomists for standard genome sequencing and annotation.</title>
        <authorList>
            <consortium name="The Broad Institute Genomics Platform"/>
            <consortium name="The Broad Institute Genome Sequencing Center for Infectious Disease"/>
            <person name="Wu L."/>
            <person name="Ma J."/>
        </authorList>
    </citation>
    <scope>NUCLEOTIDE SEQUENCE [LARGE SCALE GENOMIC DNA]</scope>
    <source>
        <strain evidence="2">CGMCC 1.6784</strain>
    </source>
</reference>
<proteinExistence type="predicted"/>
<name>A0ABQ2JXB4_9SPHN</name>
<gene>
    <name evidence="1" type="ORF">GCM10011349_39010</name>
</gene>
<comment type="caution">
    <text evidence="1">The sequence shown here is derived from an EMBL/GenBank/DDBJ whole genome shotgun (WGS) entry which is preliminary data.</text>
</comment>
<sequence length="62" mass="6701">MAQHFAHIGRRLAIAWNTAGALDGTGTCIVGGKGQMNYPELVEHLAQVSRRTQDVRLGIEAI</sequence>
<dbReference type="Proteomes" id="UP000605099">
    <property type="component" value="Unassembled WGS sequence"/>
</dbReference>
<evidence type="ECO:0000313" key="1">
    <source>
        <dbReference type="EMBL" id="GGN58961.1"/>
    </source>
</evidence>